<accession>A0ABN6MA08</accession>
<gene>
    <name evidence="1" type="ORF">CE91St30_01990</name>
</gene>
<evidence type="ECO:0000313" key="1">
    <source>
        <dbReference type="EMBL" id="BDE94866.1"/>
    </source>
</evidence>
<dbReference type="Proteomes" id="UP001320544">
    <property type="component" value="Chromosome"/>
</dbReference>
<organism evidence="1 2">
    <name type="scientific">Raoultibacter timonensis</name>
    <dbReference type="NCBI Taxonomy" id="1907662"/>
    <lineage>
        <taxon>Bacteria</taxon>
        <taxon>Bacillati</taxon>
        <taxon>Actinomycetota</taxon>
        <taxon>Coriobacteriia</taxon>
        <taxon>Eggerthellales</taxon>
        <taxon>Eggerthellaceae</taxon>
        <taxon>Raoultibacter</taxon>
    </lineage>
</organism>
<sequence>MERFIVYERSLCQSYRNAVLRGAHYCSLATEEDASEECISTMECFELNTFYVDTETKRLCDPVADRSFDLEELGLSARDLK</sequence>
<protein>
    <submittedName>
        <fullName evidence="1">Uncharacterized protein</fullName>
    </submittedName>
</protein>
<reference evidence="1 2" key="1">
    <citation type="submission" date="2022-01" db="EMBL/GenBank/DDBJ databases">
        <title>Novel bile acid biosynthetic pathways are enriched in the microbiome of centenarians.</title>
        <authorList>
            <person name="Sato Y."/>
            <person name="Atarashi K."/>
            <person name="Plichta R.D."/>
            <person name="Arai Y."/>
            <person name="Sasajima S."/>
            <person name="Kearney M.S."/>
            <person name="Suda W."/>
            <person name="Takeshita K."/>
            <person name="Sasaki T."/>
            <person name="Okamoto S."/>
            <person name="Skelly N.A."/>
            <person name="Okamura Y."/>
            <person name="Vlamakis H."/>
            <person name="Li Y."/>
            <person name="Tanoue T."/>
            <person name="Takei H."/>
            <person name="Nittono H."/>
            <person name="Narushima S."/>
            <person name="Irie J."/>
            <person name="Itoh H."/>
            <person name="Moriya K."/>
            <person name="Sugiura Y."/>
            <person name="Suematsu M."/>
            <person name="Moritoki N."/>
            <person name="Shibata S."/>
            <person name="Littman R.D."/>
            <person name="Fischbach A.M."/>
            <person name="Uwamino Y."/>
            <person name="Inoue T."/>
            <person name="Honda A."/>
            <person name="Hattori M."/>
            <person name="Murai T."/>
            <person name="Xavier J.R."/>
            <person name="Hirose N."/>
            <person name="Honda K."/>
        </authorList>
    </citation>
    <scope>NUCLEOTIDE SEQUENCE [LARGE SCALE GENOMIC DNA]</scope>
    <source>
        <strain evidence="1 2">CE91-St30</strain>
    </source>
</reference>
<dbReference type="EMBL" id="AP025564">
    <property type="protein sequence ID" value="BDE94866.1"/>
    <property type="molecule type" value="Genomic_DNA"/>
</dbReference>
<keyword evidence="2" id="KW-1185">Reference proteome</keyword>
<name>A0ABN6MA08_9ACTN</name>
<proteinExistence type="predicted"/>
<dbReference type="RefSeq" id="WP_244411393.1">
    <property type="nucleotide sequence ID" value="NZ_AP025564.1"/>
</dbReference>
<evidence type="ECO:0000313" key="2">
    <source>
        <dbReference type="Proteomes" id="UP001320544"/>
    </source>
</evidence>